<dbReference type="AlphaFoldDB" id="A0A413UEL5"/>
<dbReference type="RefSeq" id="WP_118010741.1">
    <property type="nucleotide sequence ID" value="NZ_QSGD01000005.1"/>
</dbReference>
<dbReference type="EMBL" id="QSGD01000005">
    <property type="protein sequence ID" value="RHB08758.1"/>
    <property type="molecule type" value="Genomic_DNA"/>
</dbReference>
<sequence>MDTARQMFEALGYEFEKEYTSDGENDTYRYTRCFRVDSIVFDLNDKNIIVSKIFHTISLNELQAIIQQCKELGWYKE</sequence>
<gene>
    <name evidence="1" type="ORF">DW907_02410</name>
</gene>
<accession>A0A413UEL5</accession>
<evidence type="ECO:0000313" key="2">
    <source>
        <dbReference type="Proteomes" id="UP000285288"/>
    </source>
</evidence>
<organism evidence="1 2">
    <name type="scientific">Holdemanella biformis</name>
    <dbReference type="NCBI Taxonomy" id="1735"/>
    <lineage>
        <taxon>Bacteria</taxon>
        <taxon>Bacillati</taxon>
        <taxon>Bacillota</taxon>
        <taxon>Erysipelotrichia</taxon>
        <taxon>Erysipelotrichales</taxon>
        <taxon>Erysipelotrichaceae</taxon>
        <taxon>Holdemanella</taxon>
    </lineage>
</organism>
<proteinExistence type="predicted"/>
<reference evidence="1 2" key="1">
    <citation type="submission" date="2018-08" db="EMBL/GenBank/DDBJ databases">
        <title>A genome reference for cultivated species of the human gut microbiota.</title>
        <authorList>
            <person name="Zou Y."/>
            <person name="Xue W."/>
            <person name="Luo G."/>
        </authorList>
    </citation>
    <scope>NUCLEOTIDE SEQUENCE [LARGE SCALE GENOMIC DNA]</scope>
    <source>
        <strain evidence="1 2">AM42-13AC</strain>
    </source>
</reference>
<name>A0A413UEL5_9FIRM</name>
<comment type="caution">
    <text evidence="1">The sequence shown here is derived from an EMBL/GenBank/DDBJ whole genome shotgun (WGS) entry which is preliminary data.</text>
</comment>
<evidence type="ECO:0000313" key="1">
    <source>
        <dbReference type="EMBL" id="RHB08758.1"/>
    </source>
</evidence>
<dbReference type="Proteomes" id="UP000285288">
    <property type="component" value="Unassembled WGS sequence"/>
</dbReference>
<protein>
    <submittedName>
        <fullName evidence="1">Uncharacterized protein</fullName>
    </submittedName>
</protein>